<sequence>MYKFILILVVSFFSAQQKCNLSFANNTLSKDGTVTLIIKNQTKRKLKVPIQYKSEWARPTDVQIYNEEKKSYEYTGYSFDGASCLDTKKCLGKTFCLKNNKIKEYKVKVIPGRISQVFEEKKKYRFKLAFDTYLFSNCEEYLTDWFYYDLN</sequence>
<proteinExistence type="predicted"/>
<evidence type="ECO:0000313" key="1">
    <source>
        <dbReference type="EMBL" id="SHJ26550.1"/>
    </source>
</evidence>
<reference evidence="1 2" key="1">
    <citation type="submission" date="2016-11" db="EMBL/GenBank/DDBJ databases">
        <authorList>
            <person name="Jaros S."/>
            <person name="Januszkiewicz K."/>
            <person name="Wedrychowicz H."/>
        </authorList>
    </citation>
    <scope>NUCLEOTIDE SEQUENCE [LARGE SCALE GENOMIC DNA]</scope>
    <source>
        <strain evidence="1 2">DSM 25479</strain>
    </source>
</reference>
<keyword evidence="2" id="KW-1185">Reference proteome</keyword>
<gene>
    <name evidence="1" type="ORF">SAMN05443429_1222</name>
</gene>
<evidence type="ECO:0000313" key="2">
    <source>
        <dbReference type="Proteomes" id="UP000184335"/>
    </source>
</evidence>
<protein>
    <submittedName>
        <fullName evidence="1">Uncharacterized protein</fullName>
    </submittedName>
</protein>
<name>A0A1M6HWD3_9FLAO</name>
<accession>A0A1M6HWD3</accession>
<dbReference type="Proteomes" id="UP000184335">
    <property type="component" value="Unassembled WGS sequence"/>
</dbReference>
<dbReference type="EMBL" id="FQYI01000022">
    <property type="protein sequence ID" value="SHJ26550.1"/>
    <property type="molecule type" value="Genomic_DNA"/>
</dbReference>
<organism evidence="1 2">
    <name type="scientific">Cruoricaptor ignavus</name>
    <dbReference type="NCBI Taxonomy" id="1118202"/>
    <lineage>
        <taxon>Bacteria</taxon>
        <taxon>Pseudomonadati</taxon>
        <taxon>Bacteroidota</taxon>
        <taxon>Flavobacteriia</taxon>
        <taxon>Flavobacteriales</taxon>
        <taxon>Weeksellaceae</taxon>
        <taxon>Cruoricaptor</taxon>
    </lineage>
</organism>
<dbReference type="AlphaFoldDB" id="A0A1M6HWD3"/>
<dbReference type="RefSeq" id="WP_073181043.1">
    <property type="nucleotide sequence ID" value="NZ_FQYI01000022.1"/>
</dbReference>
<dbReference type="STRING" id="1118202.SAMN05443429_1222"/>